<dbReference type="FunFam" id="1.20.1540.10:FF:000016">
    <property type="entry name" value="Derlin"/>
    <property type="match status" value="1"/>
</dbReference>
<dbReference type="STRING" id="7719.ENSCINP00000000470"/>
<dbReference type="GO" id="GO:0030968">
    <property type="term" value="P:endoplasmic reticulum unfolded protein response"/>
    <property type="evidence" value="ECO:0000318"/>
    <property type="project" value="GO_Central"/>
</dbReference>
<dbReference type="FunCoup" id="F6SFM0">
    <property type="interactions" value="645"/>
</dbReference>
<dbReference type="OrthoDB" id="1716531at2759"/>
<feature type="transmembrane region" description="Helical" evidence="7">
    <location>
        <begin position="143"/>
        <end position="163"/>
    </location>
</feature>
<feature type="transmembrane region" description="Helical" evidence="7">
    <location>
        <begin position="20"/>
        <end position="42"/>
    </location>
</feature>
<feature type="region of interest" description="Disordered" evidence="8">
    <location>
        <begin position="241"/>
        <end position="267"/>
    </location>
</feature>
<evidence type="ECO:0000256" key="7">
    <source>
        <dbReference type="RuleBase" id="RU363059"/>
    </source>
</evidence>
<dbReference type="SUPFAM" id="SSF144091">
    <property type="entry name" value="Rhomboid-like"/>
    <property type="match status" value="1"/>
</dbReference>
<keyword evidence="4 7" id="KW-0256">Endoplasmic reticulum</keyword>
<dbReference type="Ensembl" id="ENSCINT00000000470.3">
    <property type="protein sequence ID" value="ENSCINP00000000470.3"/>
    <property type="gene ID" value="ENSCING00000015969.2"/>
</dbReference>
<dbReference type="InterPro" id="IPR007599">
    <property type="entry name" value="DER1"/>
</dbReference>
<feature type="transmembrane region" description="Helical" evidence="7">
    <location>
        <begin position="98"/>
        <end position="131"/>
    </location>
</feature>
<dbReference type="OMA" id="CITIVGS"/>
<feature type="compositionally biased region" description="Gly residues" evidence="8">
    <location>
        <begin position="241"/>
        <end position="256"/>
    </location>
</feature>
<reference evidence="9" key="3">
    <citation type="submission" date="2025-09" db="UniProtKB">
        <authorList>
            <consortium name="Ensembl"/>
        </authorList>
    </citation>
    <scope>IDENTIFICATION</scope>
</reference>
<keyword evidence="5 7" id="KW-1133">Transmembrane helix</keyword>
<dbReference type="GO" id="GO:0005789">
    <property type="term" value="C:endoplasmic reticulum membrane"/>
    <property type="evidence" value="ECO:0000318"/>
    <property type="project" value="GO_Central"/>
</dbReference>
<comment type="similarity">
    <text evidence="2 7">Belongs to the derlin family.</text>
</comment>
<comment type="function">
    <text evidence="7">May be involved in the degradation of misfolded endoplasmic reticulum (ER) luminal proteins.</text>
</comment>
<evidence type="ECO:0000256" key="6">
    <source>
        <dbReference type="ARBA" id="ARBA00023136"/>
    </source>
</evidence>
<comment type="subcellular location">
    <subcellularLocation>
        <location evidence="1 7">Endoplasmic reticulum membrane</location>
        <topology evidence="1 7">Multi-pass membrane protein</topology>
    </subcellularLocation>
</comment>
<keyword evidence="6 7" id="KW-0472">Membrane</keyword>
<reference evidence="10" key="1">
    <citation type="journal article" date="2002" name="Science">
        <title>The draft genome of Ciona intestinalis: insights into chordate and vertebrate origins.</title>
        <authorList>
            <person name="Dehal P."/>
            <person name="Satou Y."/>
            <person name="Campbell R.K."/>
            <person name="Chapman J."/>
            <person name="Degnan B."/>
            <person name="De Tomaso A."/>
            <person name="Davidson B."/>
            <person name="Di Gregorio A."/>
            <person name="Gelpke M."/>
            <person name="Goodstein D.M."/>
            <person name="Harafuji N."/>
            <person name="Hastings K.E."/>
            <person name="Ho I."/>
            <person name="Hotta K."/>
            <person name="Huang W."/>
            <person name="Kawashima T."/>
            <person name="Lemaire P."/>
            <person name="Martinez D."/>
            <person name="Meinertzhagen I.A."/>
            <person name="Necula S."/>
            <person name="Nonaka M."/>
            <person name="Putnam N."/>
            <person name="Rash S."/>
            <person name="Saiga H."/>
            <person name="Satake M."/>
            <person name="Terry A."/>
            <person name="Yamada L."/>
            <person name="Wang H.G."/>
            <person name="Awazu S."/>
            <person name="Azumi K."/>
            <person name="Boore J."/>
            <person name="Branno M."/>
            <person name="Chin-Bow S."/>
            <person name="DeSantis R."/>
            <person name="Doyle S."/>
            <person name="Francino P."/>
            <person name="Keys D.N."/>
            <person name="Haga S."/>
            <person name="Hayashi H."/>
            <person name="Hino K."/>
            <person name="Imai K.S."/>
            <person name="Inaba K."/>
            <person name="Kano S."/>
            <person name="Kobayashi K."/>
            <person name="Kobayashi M."/>
            <person name="Lee B.I."/>
            <person name="Makabe K.W."/>
            <person name="Manohar C."/>
            <person name="Matassi G."/>
            <person name="Medina M."/>
            <person name="Mochizuki Y."/>
            <person name="Mount S."/>
            <person name="Morishita T."/>
            <person name="Miura S."/>
            <person name="Nakayama A."/>
            <person name="Nishizaka S."/>
            <person name="Nomoto H."/>
            <person name="Ohta F."/>
            <person name="Oishi K."/>
            <person name="Rigoutsos I."/>
            <person name="Sano M."/>
            <person name="Sasaki A."/>
            <person name="Sasakura Y."/>
            <person name="Shoguchi E."/>
            <person name="Shin-i T."/>
            <person name="Spagnuolo A."/>
            <person name="Stainier D."/>
            <person name="Suzuki M.M."/>
            <person name="Tassy O."/>
            <person name="Takatori N."/>
            <person name="Tokuoka M."/>
            <person name="Yagi K."/>
            <person name="Yoshizaki F."/>
            <person name="Wada S."/>
            <person name="Zhang C."/>
            <person name="Hyatt P.D."/>
            <person name="Larimer F."/>
            <person name="Detter C."/>
            <person name="Doggett N."/>
            <person name="Glavina T."/>
            <person name="Hawkins T."/>
            <person name="Richardson P."/>
            <person name="Lucas S."/>
            <person name="Kohara Y."/>
            <person name="Levine M."/>
            <person name="Satoh N."/>
            <person name="Rokhsar D.S."/>
        </authorList>
    </citation>
    <scope>NUCLEOTIDE SEQUENCE [LARGE SCALE GENOMIC DNA]</scope>
</reference>
<dbReference type="PANTHER" id="PTHR11009">
    <property type="entry name" value="DER1-LIKE PROTEIN, DERLIN"/>
    <property type="match status" value="1"/>
</dbReference>
<evidence type="ECO:0000256" key="1">
    <source>
        <dbReference type="ARBA" id="ARBA00004477"/>
    </source>
</evidence>
<dbReference type="KEGG" id="cin:100184155"/>
<evidence type="ECO:0000256" key="5">
    <source>
        <dbReference type="ARBA" id="ARBA00022989"/>
    </source>
</evidence>
<dbReference type="GeneID" id="100184155"/>
<evidence type="ECO:0000256" key="3">
    <source>
        <dbReference type="ARBA" id="ARBA00022692"/>
    </source>
</evidence>
<dbReference type="AlphaFoldDB" id="F6SFM0"/>
<evidence type="ECO:0000256" key="4">
    <source>
        <dbReference type="ARBA" id="ARBA00022824"/>
    </source>
</evidence>
<reference evidence="9" key="2">
    <citation type="submission" date="2025-08" db="UniProtKB">
        <authorList>
            <consortium name="Ensembl"/>
        </authorList>
    </citation>
    <scope>IDENTIFICATION</scope>
</reference>
<dbReference type="Pfam" id="PF04511">
    <property type="entry name" value="DER1"/>
    <property type="match status" value="1"/>
</dbReference>
<dbReference type="GO" id="GO:0036503">
    <property type="term" value="P:ERAD pathway"/>
    <property type="evidence" value="ECO:0000318"/>
    <property type="project" value="GO_Central"/>
</dbReference>
<evidence type="ECO:0000256" key="8">
    <source>
        <dbReference type="SAM" id="MobiDB-lite"/>
    </source>
</evidence>
<accession>F6SFM0</accession>
<keyword evidence="3 7" id="KW-0812">Transmembrane</keyword>
<evidence type="ECO:0000256" key="2">
    <source>
        <dbReference type="ARBA" id="ARBA00008917"/>
    </source>
</evidence>
<name>F6SFM0_CIOIN</name>
<dbReference type="InParanoid" id="F6SFM0"/>
<accession>A0A1W2W963</accession>
<sequence length="267" mass="30265">MAHVPFQQEYLQIPTITRAYTTACVLTTIAVQLEVISPFQIYFNPDLIFKHYQIWRLVTNFLFFGTFGFNFLFNMIFLYRYCRMLEEGSFRGRTADFVFMFILGGIIMSIFGLFVNLVFLGQAFTILLVYVWSRRNPYVRMSFFGIITFQAPYLPWVLIGFSLMLNNPIIVDGLGIACGHIYYFLEDVFPKQRGGFRLLHTPRVLKYLFDAPTNVDDYAPLPEAERPGGFAWGQGGMAGGQEGVAGGQEGVAGGQEGVAHGDIQEED</sequence>
<keyword evidence="10" id="KW-1185">Reference proteome</keyword>
<gene>
    <name evidence="9" type="primary">LOC100184155</name>
</gene>
<evidence type="ECO:0000313" key="9">
    <source>
        <dbReference type="Ensembl" id="ENSCINP00000000470.3"/>
    </source>
</evidence>
<proteinExistence type="inferred from homology"/>
<dbReference type="RefSeq" id="XP_002126903.1">
    <property type="nucleotide sequence ID" value="XM_002126867.5"/>
</dbReference>
<evidence type="ECO:0000313" key="10">
    <source>
        <dbReference type="Proteomes" id="UP000008144"/>
    </source>
</evidence>
<dbReference type="GeneTree" id="ENSGT00530000063156"/>
<dbReference type="HOGENOM" id="CLU_051898_5_2_1"/>
<feature type="transmembrane region" description="Helical" evidence="7">
    <location>
        <begin position="54"/>
        <end position="78"/>
    </location>
</feature>
<dbReference type="InterPro" id="IPR035952">
    <property type="entry name" value="Rhomboid-like_sf"/>
</dbReference>
<dbReference type="GO" id="GO:0005047">
    <property type="term" value="F:signal recognition particle binding"/>
    <property type="evidence" value="ECO:0000318"/>
    <property type="project" value="GO_Central"/>
</dbReference>
<organism evidence="9 10">
    <name type="scientific">Ciona intestinalis</name>
    <name type="common">Transparent sea squirt</name>
    <name type="synonym">Ascidia intestinalis</name>
    <dbReference type="NCBI Taxonomy" id="7719"/>
    <lineage>
        <taxon>Eukaryota</taxon>
        <taxon>Metazoa</taxon>
        <taxon>Chordata</taxon>
        <taxon>Tunicata</taxon>
        <taxon>Ascidiacea</taxon>
        <taxon>Phlebobranchia</taxon>
        <taxon>Cionidae</taxon>
        <taxon>Ciona</taxon>
    </lineage>
</organism>
<dbReference type="Proteomes" id="UP000008144">
    <property type="component" value="Unassembled WGS sequence"/>
</dbReference>
<protein>
    <recommendedName>
        <fullName evidence="7">Derlin</fullName>
    </recommendedName>
</protein>